<organism evidence="7 8">
    <name type="scientific">Enterobacter cancerogenus</name>
    <dbReference type="NCBI Taxonomy" id="69218"/>
    <lineage>
        <taxon>Bacteria</taxon>
        <taxon>Pseudomonadati</taxon>
        <taxon>Pseudomonadota</taxon>
        <taxon>Gammaproteobacteria</taxon>
        <taxon>Enterobacterales</taxon>
        <taxon>Enterobacteriaceae</taxon>
        <taxon>Enterobacter</taxon>
        <taxon>Enterobacter cloacae complex</taxon>
    </lineage>
</organism>
<dbReference type="SUPFAM" id="SSF103473">
    <property type="entry name" value="MFS general substrate transporter"/>
    <property type="match status" value="1"/>
</dbReference>
<reference evidence="7 8" key="1">
    <citation type="submission" date="2019-03" db="EMBL/GenBank/DDBJ databases">
        <authorList>
            <consortium name="Pathogen Informatics"/>
        </authorList>
    </citation>
    <scope>NUCLEOTIDE SEQUENCE [LARGE SCALE GENOMIC DNA]</scope>
    <source>
        <strain evidence="7 8">NCTC12126</strain>
    </source>
</reference>
<evidence type="ECO:0000259" key="6">
    <source>
        <dbReference type="PROSITE" id="PS50850"/>
    </source>
</evidence>
<accession>A0A484Z7X4</accession>
<dbReference type="InterPro" id="IPR036259">
    <property type="entry name" value="MFS_trans_sf"/>
</dbReference>
<proteinExistence type="predicted"/>
<evidence type="ECO:0000256" key="3">
    <source>
        <dbReference type="ARBA" id="ARBA00022989"/>
    </source>
</evidence>
<dbReference type="EMBL" id="CAADIW010000074">
    <property type="protein sequence ID" value="VFS44487.1"/>
    <property type="molecule type" value="Genomic_DNA"/>
</dbReference>
<name>A0A484Z7X4_9ENTR</name>
<sequence length="65" mass="6674">MKRVAPQVRGTALGGYAAFQDISYGVTGPLAGLLATSFGYPSVFLAGAISAVVGIVVTLLAFRRE</sequence>
<feature type="domain" description="Major facilitator superfamily (MFS) profile" evidence="6">
    <location>
        <begin position="1"/>
        <end position="65"/>
    </location>
</feature>
<keyword evidence="2 5" id="KW-0812">Transmembrane</keyword>
<evidence type="ECO:0000313" key="7">
    <source>
        <dbReference type="EMBL" id="VFS44487.1"/>
    </source>
</evidence>
<protein>
    <submittedName>
        <fullName evidence="7">Major facilitator superfamily protein</fullName>
    </submittedName>
</protein>
<keyword evidence="4 5" id="KW-0472">Membrane</keyword>
<evidence type="ECO:0000256" key="1">
    <source>
        <dbReference type="ARBA" id="ARBA00022475"/>
    </source>
</evidence>
<evidence type="ECO:0000313" key="8">
    <source>
        <dbReference type="Proteomes" id="UP000351155"/>
    </source>
</evidence>
<dbReference type="Proteomes" id="UP000351155">
    <property type="component" value="Unassembled WGS sequence"/>
</dbReference>
<keyword evidence="1" id="KW-1003">Cell membrane</keyword>
<evidence type="ECO:0000256" key="5">
    <source>
        <dbReference type="SAM" id="Phobius"/>
    </source>
</evidence>
<dbReference type="Gene3D" id="1.20.1250.20">
    <property type="entry name" value="MFS general substrate transporter like domains"/>
    <property type="match status" value="1"/>
</dbReference>
<dbReference type="InterPro" id="IPR020846">
    <property type="entry name" value="MFS_dom"/>
</dbReference>
<dbReference type="InterPro" id="IPR011701">
    <property type="entry name" value="MFS"/>
</dbReference>
<keyword evidence="3 5" id="KW-1133">Transmembrane helix</keyword>
<dbReference type="AlphaFoldDB" id="A0A484Z7X4"/>
<evidence type="ECO:0000256" key="4">
    <source>
        <dbReference type="ARBA" id="ARBA00023136"/>
    </source>
</evidence>
<dbReference type="GO" id="GO:0022857">
    <property type="term" value="F:transmembrane transporter activity"/>
    <property type="evidence" value="ECO:0007669"/>
    <property type="project" value="InterPro"/>
</dbReference>
<dbReference type="PROSITE" id="PS50850">
    <property type="entry name" value="MFS"/>
    <property type="match status" value="1"/>
</dbReference>
<dbReference type="Pfam" id="PF07690">
    <property type="entry name" value="MFS_1"/>
    <property type="match status" value="1"/>
</dbReference>
<feature type="transmembrane region" description="Helical" evidence="5">
    <location>
        <begin position="38"/>
        <end position="62"/>
    </location>
</feature>
<evidence type="ECO:0000256" key="2">
    <source>
        <dbReference type="ARBA" id="ARBA00022692"/>
    </source>
</evidence>
<gene>
    <name evidence="7" type="primary">yfcJ_1</name>
    <name evidence="7" type="ORF">NCTC12126_05791</name>
</gene>